<evidence type="ECO:0000313" key="3">
    <source>
        <dbReference type="Proteomes" id="UP000886523"/>
    </source>
</evidence>
<feature type="compositionally biased region" description="Polar residues" evidence="1">
    <location>
        <begin position="31"/>
        <end position="43"/>
    </location>
</feature>
<feature type="region of interest" description="Disordered" evidence="1">
    <location>
        <begin position="1"/>
        <end position="53"/>
    </location>
</feature>
<dbReference type="Proteomes" id="UP000886523">
    <property type="component" value="Unassembled WGS sequence"/>
</dbReference>
<protein>
    <recommendedName>
        <fullName evidence="4">VHS domain-containing protein</fullName>
    </recommendedName>
</protein>
<dbReference type="OrthoDB" id="10255964at2759"/>
<sequence length="144" mass="16172">MRKLFKDSKPKKPAPAFPWPDHRIREHVETSVESLSAPSNPSPDTKEPREKESALDVLGNFLFGARDVSRPWSERDHDKDRQRQDRFVEPPDITQMIGRLTATASEDWTVVLELCEHVSANEAAAKEAAEPCGANSNMPTLLPN</sequence>
<name>A0A9P6B4T7_9AGAM</name>
<comment type="caution">
    <text evidence="2">The sequence shown here is derived from an EMBL/GenBank/DDBJ whole genome shotgun (WGS) entry which is preliminary data.</text>
</comment>
<accession>A0A9P6B4T7</accession>
<feature type="compositionally biased region" description="Basic and acidic residues" evidence="1">
    <location>
        <begin position="1"/>
        <end position="10"/>
    </location>
</feature>
<organism evidence="2 3">
    <name type="scientific">Hydnum rufescens UP504</name>
    <dbReference type="NCBI Taxonomy" id="1448309"/>
    <lineage>
        <taxon>Eukaryota</taxon>
        <taxon>Fungi</taxon>
        <taxon>Dikarya</taxon>
        <taxon>Basidiomycota</taxon>
        <taxon>Agaricomycotina</taxon>
        <taxon>Agaricomycetes</taxon>
        <taxon>Cantharellales</taxon>
        <taxon>Hydnaceae</taxon>
        <taxon>Hydnum</taxon>
    </lineage>
</organism>
<dbReference type="EMBL" id="MU128932">
    <property type="protein sequence ID" value="KAF9517412.1"/>
    <property type="molecule type" value="Genomic_DNA"/>
</dbReference>
<feature type="compositionally biased region" description="Basic and acidic residues" evidence="1">
    <location>
        <begin position="20"/>
        <end position="30"/>
    </location>
</feature>
<proteinExistence type="predicted"/>
<evidence type="ECO:0000313" key="2">
    <source>
        <dbReference type="EMBL" id="KAF9517412.1"/>
    </source>
</evidence>
<keyword evidence="3" id="KW-1185">Reference proteome</keyword>
<feature type="region of interest" description="Disordered" evidence="1">
    <location>
        <begin position="69"/>
        <end position="91"/>
    </location>
</feature>
<evidence type="ECO:0008006" key="4">
    <source>
        <dbReference type="Google" id="ProtNLM"/>
    </source>
</evidence>
<gene>
    <name evidence="2" type="ORF">BS47DRAFT_1389940</name>
</gene>
<dbReference type="AlphaFoldDB" id="A0A9P6B4T7"/>
<evidence type="ECO:0000256" key="1">
    <source>
        <dbReference type="SAM" id="MobiDB-lite"/>
    </source>
</evidence>
<reference evidence="2" key="1">
    <citation type="journal article" date="2020" name="Nat. Commun.">
        <title>Large-scale genome sequencing of mycorrhizal fungi provides insights into the early evolution of symbiotic traits.</title>
        <authorList>
            <person name="Miyauchi S."/>
            <person name="Kiss E."/>
            <person name="Kuo A."/>
            <person name="Drula E."/>
            <person name="Kohler A."/>
            <person name="Sanchez-Garcia M."/>
            <person name="Morin E."/>
            <person name="Andreopoulos B."/>
            <person name="Barry K.W."/>
            <person name="Bonito G."/>
            <person name="Buee M."/>
            <person name="Carver A."/>
            <person name="Chen C."/>
            <person name="Cichocki N."/>
            <person name="Clum A."/>
            <person name="Culley D."/>
            <person name="Crous P.W."/>
            <person name="Fauchery L."/>
            <person name="Girlanda M."/>
            <person name="Hayes R.D."/>
            <person name="Keri Z."/>
            <person name="LaButti K."/>
            <person name="Lipzen A."/>
            <person name="Lombard V."/>
            <person name="Magnuson J."/>
            <person name="Maillard F."/>
            <person name="Murat C."/>
            <person name="Nolan M."/>
            <person name="Ohm R.A."/>
            <person name="Pangilinan J."/>
            <person name="Pereira M.F."/>
            <person name="Perotto S."/>
            <person name="Peter M."/>
            <person name="Pfister S."/>
            <person name="Riley R."/>
            <person name="Sitrit Y."/>
            <person name="Stielow J.B."/>
            <person name="Szollosi G."/>
            <person name="Zifcakova L."/>
            <person name="Stursova M."/>
            <person name="Spatafora J.W."/>
            <person name="Tedersoo L."/>
            <person name="Vaario L.M."/>
            <person name="Yamada A."/>
            <person name="Yan M."/>
            <person name="Wang P."/>
            <person name="Xu J."/>
            <person name="Bruns T."/>
            <person name="Baldrian P."/>
            <person name="Vilgalys R."/>
            <person name="Dunand C."/>
            <person name="Henrissat B."/>
            <person name="Grigoriev I.V."/>
            <person name="Hibbett D."/>
            <person name="Nagy L.G."/>
            <person name="Martin F.M."/>
        </authorList>
    </citation>
    <scope>NUCLEOTIDE SEQUENCE</scope>
    <source>
        <strain evidence="2">UP504</strain>
    </source>
</reference>
<feature type="compositionally biased region" description="Basic and acidic residues" evidence="1">
    <location>
        <begin position="69"/>
        <end position="89"/>
    </location>
</feature>
<feature type="compositionally biased region" description="Basic and acidic residues" evidence="1">
    <location>
        <begin position="44"/>
        <end position="53"/>
    </location>
</feature>